<name>A0A382GFU7_9ZZZZ</name>
<dbReference type="Gene3D" id="3.40.50.1820">
    <property type="entry name" value="alpha/beta hydrolase"/>
    <property type="match status" value="1"/>
</dbReference>
<accession>A0A382GFU7</accession>
<proteinExistence type="predicted"/>
<sequence>MTAKRTVPVLLLMSIACTSVVENSSGTENTAPERSHILYKPNNLPANAPLVLALHGYGSNGGILQWYAGMNEAADIHGFAVAYPNGTTNRDG</sequence>
<organism evidence="1">
    <name type="scientific">marine metagenome</name>
    <dbReference type="NCBI Taxonomy" id="408172"/>
    <lineage>
        <taxon>unclassified sequences</taxon>
        <taxon>metagenomes</taxon>
        <taxon>ecological metagenomes</taxon>
    </lineage>
</organism>
<feature type="non-terminal residue" evidence="1">
    <location>
        <position position="92"/>
    </location>
</feature>
<dbReference type="PROSITE" id="PS51257">
    <property type="entry name" value="PROKAR_LIPOPROTEIN"/>
    <property type="match status" value="1"/>
</dbReference>
<reference evidence="1" key="1">
    <citation type="submission" date="2018-05" db="EMBL/GenBank/DDBJ databases">
        <authorList>
            <person name="Lanie J.A."/>
            <person name="Ng W.-L."/>
            <person name="Kazmierczak K.M."/>
            <person name="Andrzejewski T.M."/>
            <person name="Davidsen T.M."/>
            <person name="Wayne K.J."/>
            <person name="Tettelin H."/>
            <person name="Glass J.I."/>
            <person name="Rusch D."/>
            <person name="Podicherti R."/>
            <person name="Tsui H.-C.T."/>
            <person name="Winkler M.E."/>
        </authorList>
    </citation>
    <scope>NUCLEOTIDE SEQUENCE</scope>
</reference>
<dbReference type="SUPFAM" id="SSF53474">
    <property type="entry name" value="alpha/beta-Hydrolases"/>
    <property type="match status" value="1"/>
</dbReference>
<dbReference type="InterPro" id="IPR029058">
    <property type="entry name" value="AB_hydrolase_fold"/>
</dbReference>
<evidence type="ECO:0008006" key="2">
    <source>
        <dbReference type="Google" id="ProtNLM"/>
    </source>
</evidence>
<dbReference type="AlphaFoldDB" id="A0A382GFU7"/>
<dbReference type="EMBL" id="UINC01055194">
    <property type="protein sequence ID" value="SVB73789.1"/>
    <property type="molecule type" value="Genomic_DNA"/>
</dbReference>
<gene>
    <name evidence="1" type="ORF">METZ01_LOCUS226643</name>
</gene>
<evidence type="ECO:0000313" key="1">
    <source>
        <dbReference type="EMBL" id="SVB73789.1"/>
    </source>
</evidence>
<protein>
    <recommendedName>
        <fullName evidence="2">Phospholipase/carboxylesterase/thioesterase domain-containing protein</fullName>
    </recommendedName>
</protein>